<dbReference type="EMBL" id="FNUC01000003">
    <property type="protein sequence ID" value="SEE94102.1"/>
    <property type="molecule type" value="Genomic_DNA"/>
</dbReference>
<dbReference type="STRING" id="561176.SAMN04488561_3523"/>
<evidence type="ECO:0008006" key="5">
    <source>
        <dbReference type="Google" id="ProtNLM"/>
    </source>
</evidence>
<dbReference type="AlphaFoldDB" id="A0A1H5MXL6"/>
<dbReference type="RefSeq" id="WP_141711865.1">
    <property type="nucleotide sequence ID" value="NZ_FNUC01000003.1"/>
</dbReference>
<dbReference type="Proteomes" id="UP000181980">
    <property type="component" value="Unassembled WGS sequence"/>
</dbReference>
<organism evidence="3 4">
    <name type="scientific">Jiangella alba</name>
    <dbReference type="NCBI Taxonomy" id="561176"/>
    <lineage>
        <taxon>Bacteria</taxon>
        <taxon>Bacillati</taxon>
        <taxon>Actinomycetota</taxon>
        <taxon>Actinomycetes</taxon>
        <taxon>Jiangellales</taxon>
        <taxon>Jiangellaceae</taxon>
        <taxon>Jiangella</taxon>
    </lineage>
</organism>
<keyword evidence="2" id="KW-0732">Signal</keyword>
<name>A0A1H5MXL6_9ACTN</name>
<evidence type="ECO:0000256" key="1">
    <source>
        <dbReference type="SAM" id="MobiDB-lite"/>
    </source>
</evidence>
<accession>A0A1H5MXL6</accession>
<reference evidence="4" key="1">
    <citation type="submission" date="2016-10" db="EMBL/GenBank/DDBJ databases">
        <authorList>
            <person name="Varghese N."/>
            <person name="Submissions S."/>
        </authorList>
    </citation>
    <scope>NUCLEOTIDE SEQUENCE [LARGE SCALE GENOMIC DNA]</scope>
    <source>
        <strain evidence="4">DSM 45237</strain>
    </source>
</reference>
<dbReference type="OrthoDB" id="5240929at2"/>
<evidence type="ECO:0000313" key="3">
    <source>
        <dbReference type="EMBL" id="SEE94102.1"/>
    </source>
</evidence>
<dbReference type="InterPro" id="IPR011042">
    <property type="entry name" value="6-blade_b-propeller_TolB-like"/>
</dbReference>
<sequence>MRIRTSVVASVAVALTLAASSVAPAATPGRPAQSTPGYGIPATPLVQGIPFGYGVALGPDNSVYYAAFNGRYIGNVDATGEVSVAADYLECGVQRIAVSSQGDIYYTDGCFNVKKYDVDTKEVTVLATLTQDTPSGIAIGTNGNVFFTTESGTLREIVNGQAVTRVSGLAIPQGLAVDAAGNFYFGEYGNPNSAESLPEEERESVSGRVSRVSQSDWTPVVLASGMWRVRGVAEAGGKVYVIEEGNYDDQGSSGQLSVVPATGGARTVLLRDLDYPEGVAATSSGDVYFTSERGGGFHAGSMLFRYSPADSVRYEATNRGVTAHCDKPIRSLRVGEGRVEIRTSGPGSQCYVQIPADRVDWQVNTDLPLPMPGSWTPLPQILTTVGSRDHAVNAYVWMARAHEARRWPPTFKAGFEVMAPGFSEVPEAFIVSANTTTEKLLTVRYVEK</sequence>
<keyword evidence="4" id="KW-1185">Reference proteome</keyword>
<feature type="signal peptide" evidence="2">
    <location>
        <begin position="1"/>
        <end position="25"/>
    </location>
</feature>
<gene>
    <name evidence="3" type="ORF">SAMN04488561_3523</name>
</gene>
<feature type="region of interest" description="Disordered" evidence="1">
    <location>
        <begin position="191"/>
        <end position="210"/>
    </location>
</feature>
<protein>
    <recommendedName>
        <fullName evidence="5">NHL repeat-containing protein</fullName>
    </recommendedName>
</protein>
<evidence type="ECO:0000256" key="2">
    <source>
        <dbReference type="SAM" id="SignalP"/>
    </source>
</evidence>
<feature type="chain" id="PRO_5010176296" description="NHL repeat-containing protein" evidence="2">
    <location>
        <begin position="26"/>
        <end position="448"/>
    </location>
</feature>
<dbReference type="SUPFAM" id="SSF101898">
    <property type="entry name" value="NHL repeat"/>
    <property type="match status" value="1"/>
</dbReference>
<dbReference type="Gene3D" id="2.120.10.30">
    <property type="entry name" value="TolB, C-terminal domain"/>
    <property type="match status" value="1"/>
</dbReference>
<proteinExistence type="predicted"/>
<evidence type="ECO:0000313" key="4">
    <source>
        <dbReference type="Proteomes" id="UP000181980"/>
    </source>
</evidence>